<evidence type="ECO:0000313" key="2">
    <source>
        <dbReference type="EMBL" id="ETO11663.1"/>
    </source>
</evidence>
<comment type="caution">
    <text evidence="2">The sequence shown here is derived from an EMBL/GenBank/DDBJ whole genome shotgun (WGS) entry which is preliminary data.</text>
</comment>
<proteinExistence type="predicted"/>
<dbReference type="Proteomes" id="UP000023152">
    <property type="component" value="Unassembled WGS sequence"/>
</dbReference>
<gene>
    <name evidence="2" type="ORF">RFI_25713</name>
</gene>
<reference evidence="2 3" key="1">
    <citation type="journal article" date="2013" name="Curr. Biol.">
        <title>The Genome of the Foraminiferan Reticulomyxa filosa.</title>
        <authorList>
            <person name="Glockner G."/>
            <person name="Hulsmann N."/>
            <person name="Schleicher M."/>
            <person name="Noegel A.A."/>
            <person name="Eichinger L."/>
            <person name="Gallinger C."/>
            <person name="Pawlowski J."/>
            <person name="Sierra R."/>
            <person name="Euteneuer U."/>
            <person name="Pillet L."/>
            <person name="Moustafa A."/>
            <person name="Platzer M."/>
            <person name="Groth M."/>
            <person name="Szafranski K."/>
            <person name="Schliwa M."/>
        </authorList>
    </citation>
    <scope>NUCLEOTIDE SEQUENCE [LARGE SCALE GENOMIC DNA]</scope>
</reference>
<evidence type="ECO:0000313" key="3">
    <source>
        <dbReference type="Proteomes" id="UP000023152"/>
    </source>
</evidence>
<sequence>MSKKPCSNAQLQSITFAFETAGNKTWRNKLKKKIEKWHGSAKNNAKKMCDLEEDSTNKTNLFLDVLDGLEDAMKENEMNEADLQETNKHLESEITVQKKKDKK</sequence>
<protein>
    <submittedName>
        <fullName evidence="2">Uncharacterized protein</fullName>
    </submittedName>
</protein>
<accession>X6MCB7</accession>
<dbReference type="EMBL" id="ASPP01022191">
    <property type="protein sequence ID" value="ETO11663.1"/>
    <property type="molecule type" value="Genomic_DNA"/>
</dbReference>
<organism evidence="2 3">
    <name type="scientific">Reticulomyxa filosa</name>
    <dbReference type="NCBI Taxonomy" id="46433"/>
    <lineage>
        <taxon>Eukaryota</taxon>
        <taxon>Sar</taxon>
        <taxon>Rhizaria</taxon>
        <taxon>Retaria</taxon>
        <taxon>Foraminifera</taxon>
        <taxon>Monothalamids</taxon>
        <taxon>Reticulomyxidae</taxon>
        <taxon>Reticulomyxa</taxon>
    </lineage>
</organism>
<evidence type="ECO:0000256" key="1">
    <source>
        <dbReference type="SAM" id="MobiDB-lite"/>
    </source>
</evidence>
<feature type="region of interest" description="Disordered" evidence="1">
    <location>
        <begin position="84"/>
        <end position="103"/>
    </location>
</feature>
<feature type="compositionally biased region" description="Basic and acidic residues" evidence="1">
    <location>
        <begin position="85"/>
        <end position="103"/>
    </location>
</feature>
<keyword evidence="3" id="KW-1185">Reference proteome</keyword>
<name>X6MCB7_RETFI</name>
<dbReference type="AlphaFoldDB" id="X6MCB7"/>